<comment type="caution">
    <text evidence="5">The sequence shown here is derived from an EMBL/GenBank/DDBJ whole genome shotgun (WGS) entry which is preliminary data.</text>
</comment>
<organism evidence="5 6">
    <name type="scientific">Ananas comosus</name>
    <name type="common">Pineapple</name>
    <name type="synonym">Ananas ananas</name>
    <dbReference type="NCBI Taxonomy" id="4615"/>
    <lineage>
        <taxon>Eukaryota</taxon>
        <taxon>Viridiplantae</taxon>
        <taxon>Streptophyta</taxon>
        <taxon>Embryophyta</taxon>
        <taxon>Tracheophyta</taxon>
        <taxon>Spermatophyta</taxon>
        <taxon>Magnoliopsida</taxon>
        <taxon>Liliopsida</taxon>
        <taxon>Poales</taxon>
        <taxon>Bromeliaceae</taxon>
        <taxon>Bromelioideae</taxon>
        <taxon>Ananas</taxon>
    </lineage>
</organism>
<comment type="similarity">
    <text evidence="1">Belongs to the Gfa family.</text>
</comment>
<evidence type="ECO:0000256" key="3">
    <source>
        <dbReference type="ARBA" id="ARBA00022833"/>
    </source>
</evidence>
<gene>
    <name evidence="5" type="ORF">ACMD2_10784</name>
</gene>
<proteinExistence type="inferred from homology"/>
<feature type="domain" description="CENP-V/GFA" evidence="4">
    <location>
        <begin position="7"/>
        <end position="120"/>
    </location>
</feature>
<keyword evidence="3" id="KW-0862">Zinc</keyword>
<dbReference type="Gene3D" id="2.170.150.70">
    <property type="match status" value="1"/>
</dbReference>
<dbReference type="InterPro" id="IPR011057">
    <property type="entry name" value="Mss4-like_sf"/>
</dbReference>
<dbReference type="EMBL" id="LSRQ01000943">
    <property type="protein sequence ID" value="OAY80125.1"/>
    <property type="molecule type" value="Genomic_DNA"/>
</dbReference>
<dbReference type="STRING" id="4615.A0A199VTV8"/>
<name>A0A199VTV8_ANACO</name>
<dbReference type="PROSITE" id="PS51891">
    <property type="entry name" value="CENP_V_GFA"/>
    <property type="match status" value="1"/>
</dbReference>
<dbReference type="SUPFAM" id="SSF51316">
    <property type="entry name" value="Mss4-like"/>
    <property type="match status" value="1"/>
</dbReference>
<dbReference type="Gramene" id="Aco014562.1.mrna1">
    <property type="protein sequence ID" value="Aco014562.1.mrna1.cds1"/>
    <property type="gene ID" value="Aco014562.1.path1"/>
</dbReference>
<dbReference type="InterPro" id="IPR052355">
    <property type="entry name" value="CENP-V-like"/>
</dbReference>
<keyword evidence="2" id="KW-0479">Metal-binding</keyword>
<protein>
    <submittedName>
        <fullName evidence="5">Centromere protein V</fullName>
    </submittedName>
</protein>
<dbReference type="GO" id="GO:0046872">
    <property type="term" value="F:metal ion binding"/>
    <property type="evidence" value="ECO:0007669"/>
    <property type="project" value="UniProtKB-KW"/>
</dbReference>
<evidence type="ECO:0000313" key="6">
    <source>
        <dbReference type="Proteomes" id="UP000092600"/>
    </source>
</evidence>
<evidence type="ECO:0000256" key="1">
    <source>
        <dbReference type="ARBA" id="ARBA00005495"/>
    </source>
</evidence>
<dbReference type="Proteomes" id="UP000092600">
    <property type="component" value="Unassembled WGS sequence"/>
</dbReference>
<evidence type="ECO:0000313" key="5">
    <source>
        <dbReference type="EMBL" id="OAY80125.1"/>
    </source>
</evidence>
<dbReference type="GO" id="GO:0016846">
    <property type="term" value="F:carbon-sulfur lyase activity"/>
    <property type="evidence" value="ECO:0007669"/>
    <property type="project" value="InterPro"/>
</dbReference>
<evidence type="ECO:0000259" key="4">
    <source>
        <dbReference type="PROSITE" id="PS51891"/>
    </source>
</evidence>
<reference evidence="5 6" key="1">
    <citation type="journal article" date="2016" name="DNA Res.">
        <title>The draft genome of MD-2 pineapple using hybrid error correction of long reads.</title>
        <authorList>
            <person name="Redwan R.M."/>
            <person name="Saidin A."/>
            <person name="Kumar S.V."/>
        </authorList>
    </citation>
    <scope>NUCLEOTIDE SEQUENCE [LARGE SCALE GENOMIC DNA]</scope>
    <source>
        <strain evidence="6">cv. MD2</strain>
        <tissue evidence="5">Leaf</tissue>
    </source>
</reference>
<dbReference type="PANTHER" id="PTHR28620:SF1">
    <property type="entry name" value="CENP-V_GFA DOMAIN-CONTAINING PROTEIN"/>
    <property type="match status" value="1"/>
</dbReference>
<evidence type="ECO:0000256" key="2">
    <source>
        <dbReference type="ARBA" id="ARBA00022723"/>
    </source>
</evidence>
<dbReference type="Pfam" id="PF04828">
    <property type="entry name" value="GFA"/>
    <property type="match status" value="1"/>
</dbReference>
<dbReference type="PANTHER" id="PTHR28620">
    <property type="entry name" value="CENTROMERE PROTEIN V"/>
    <property type="match status" value="1"/>
</dbReference>
<sequence>MSTEIVHCGGCHCRSVRWRVKAPSSVIAWSCNCSNCAMRGTTHFFAPSSKFELLGDSEKFLTTYTFGTHTAKHRFCKVCGITSFYVPRSTAHGIALVVGCVDSGTLKHVEIKHFDGRNWA</sequence>
<dbReference type="InterPro" id="IPR006913">
    <property type="entry name" value="CENP-V/GFA"/>
</dbReference>
<accession>A0A199VTV8</accession>
<dbReference type="AlphaFoldDB" id="A0A199VTV8"/>